<accession>A0A4C1VI35</accession>
<name>A0A4C1VI35_EUMVA</name>
<gene>
    <name evidence="1" type="ORF">EVAR_27791_1</name>
</gene>
<keyword evidence="2" id="KW-1185">Reference proteome</keyword>
<evidence type="ECO:0000313" key="1">
    <source>
        <dbReference type="EMBL" id="GBP38606.1"/>
    </source>
</evidence>
<dbReference type="EMBL" id="BGZK01000352">
    <property type="protein sequence ID" value="GBP38606.1"/>
    <property type="molecule type" value="Genomic_DNA"/>
</dbReference>
<dbReference type="AlphaFoldDB" id="A0A4C1VI35"/>
<reference evidence="1 2" key="1">
    <citation type="journal article" date="2019" name="Commun. Biol.">
        <title>The bagworm genome reveals a unique fibroin gene that provides high tensile strength.</title>
        <authorList>
            <person name="Kono N."/>
            <person name="Nakamura H."/>
            <person name="Ohtoshi R."/>
            <person name="Tomita M."/>
            <person name="Numata K."/>
            <person name="Arakawa K."/>
        </authorList>
    </citation>
    <scope>NUCLEOTIDE SEQUENCE [LARGE SCALE GENOMIC DNA]</scope>
</reference>
<protein>
    <submittedName>
        <fullName evidence="1">Uncharacterized protein</fullName>
    </submittedName>
</protein>
<sequence length="110" mass="12767">MLWRLRLNILLYEERTDIKGESLYMQFAVRHSLYEIKLASQVRVQIQRSSHSVRQFYLFTDVKLVGLGSGARQAASRPGELVPECQGHTPKFKNYFNNNFVAARTFCVLL</sequence>
<organism evidence="1 2">
    <name type="scientific">Eumeta variegata</name>
    <name type="common">Bagworm moth</name>
    <name type="synonym">Eumeta japonica</name>
    <dbReference type="NCBI Taxonomy" id="151549"/>
    <lineage>
        <taxon>Eukaryota</taxon>
        <taxon>Metazoa</taxon>
        <taxon>Ecdysozoa</taxon>
        <taxon>Arthropoda</taxon>
        <taxon>Hexapoda</taxon>
        <taxon>Insecta</taxon>
        <taxon>Pterygota</taxon>
        <taxon>Neoptera</taxon>
        <taxon>Endopterygota</taxon>
        <taxon>Lepidoptera</taxon>
        <taxon>Glossata</taxon>
        <taxon>Ditrysia</taxon>
        <taxon>Tineoidea</taxon>
        <taxon>Psychidae</taxon>
        <taxon>Oiketicinae</taxon>
        <taxon>Eumeta</taxon>
    </lineage>
</organism>
<proteinExistence type="predicted"/>
<comment type="caution">
    <text evidence="1">The sequence shown here is derived from an EMBL/GenBank/DDBJ whole genome shotgun (WGS) entry which is preliminary data.</text>
</comment>
<evidence type="ECO:0000313" key="2">
    <source>
        <dbReference type="Proteomes" id="UP000299102"/>
    </source>
</evidence>
<dbReference type="Proteomes" id="UP000299102">
    <property type="component" value="Unassembled WGS sequence"/>
</dbReference>